<dbReference type="AlphaFoldDB" id="A0A927GCB6"/>
<name>A0A927GCB6_9BACT</name>
<dbReference type="CDD" id="cd03801">
    <property type="entry name" value="GT4_PimA-like"/>
    <property type="match status" value="1"/>
</dbReference>
<accession>A0A927GCB6</accession>
<evidence type="ECO:0000259" key="3">
    <source>
        <dbReference type="Pfam" id="PF00534"/>
    </source>
</evidence>
<feature type="domain" description="Glycosyl transferase family 1" evidence="3">
    <location>
        <begin position="228"/>
        <end position="366"/>
    </location>
</feature>
<dbReference type="PANTHER" id="PTHR12526:SF510">
    <property type="entry name" value="D-INOSITOL 3-PHOSPHATE GLYCOSYLTRANSFERASE"/>
    <property type="match status" value="1"/>
</dbReference>
<sequence length="436" mass="49765">MKKVLLSAYACLPNQGSEEGTGWTYATTLSQNDLTVHCLTQLKGEAVITPMLQYFPNLTVHYVTLPAWVEKAYHKGLPGMYFHYLYWQWKASQLARQLDKRHQFDIVHHITYGSLQLGSFMYRLGKPFIFGPVSGGQQAPASMKQYFGAYWQREQMRTWVSKLLEHVNPGFYKTLRQASRVIVTNADTDALARRYRPVQPIERMLDGGISLSFVPETLVEHPPGAVLKLLWVGRMLPRKALELTIQALGKVNPDLPVELTIVGGRGDLVDQVPHYIEKYRVDNRVNWVGHVTHDEVKQYYRQSDVFFFTSLRDSGSHQLLEAMAYSLPVVTLDLHGQAELVNDGSGIRVPVTDPETVSDQLARAIEWMAAHPTERLTMGRQAHKFALTQLWETKIRLFVDEWYPAMLLPEGEERMVSEQVRNTIGAYTSNDKLMDS</sequence>
<evidence type="ECO:0000256" key="1">
    <source>
        <dbReference type="ARBA" id="ARBA00022676"/>
    </source>
</evidence>
<dbReference type="PANTHER" id="PTHR12526">
    <property type="entry name" value="GLYCOSYLTRANSFERASE"/>
    <property type="match status" value="1"/>
</dbReference>
<dbReference type="Proteomes" id="UP000653797">
    <property type="component" value="Unassembled WGS sequence"/>
</dbReference>
<dbReference type="Gene3D" id="3.40.50.2000">
    <property type="entry name" value="Glycogen Phosphorylase B"/>
    <property type="match status" value="2"/>
</dbReference>
<proteinExistence type="predicted"/>
<dbReference type="InterPro" id="IPR001296">
    <property type="entry name" value="Glyco_trans_1"/>
</dbReference>
<evidence type="ECO:0000313" key="5">
    <source>
        <dbReference type="Proteomes" id="UP000653797"/>
    </source>
</evidence>
<comment type="caution">
    <text evidence="4">The sequence shown here is derived from an EMBL/GenBank/DDBJ whole genome shotgun (WGS) entry which is preliminary data.</text>
</comment>
<reference evidence="4" key="1">
    <citation type="submission" date="2020-09" db="EMBL/GenBank/DDBJ databases">
        <authorList>
            <person name="Kim M.K."/>
        </authorList>
    </citation>
    <scope>NUCLEOTIDE SEQUENCE</scope>
    <source>
        <strain evidence="4">BT704</strain>
    </source>
</reference>
<keyword evidence="5" id="KW-1185">Reference proteome</keyword>
<keyword evidence="1" id="KW-0328">Glycosyltransferase</keyword>
<dbReference type="EMBL" id="JACXAA010000002">
    <property type="protein sequence ID" value="MBD2752291.1"/>
    <property type="molecule type" value="Genomic_DNA"/>
</dbReference>
<gene>
    <name evidence="4" type="ORF">IC230_05265</name>
</gene>
<protein>
    <submittedName>
        <fullName evidence="4">Glycosyltransferase family 4 protein</fullName>
    </submittedName>
</protein>
<organism evidence="4 5">
    <name type="scientific">Spirosoma validum</name>
    <dbReference type="NCBI Taxonomy" id="2771355"/>
    <lineage>
        <taxon>Bacteria</taxon>
        <taxon>Pseudomonadati</taxon>
        <taxon>Bacteroidota</taxon>
        <taxon>Cytophagia</taxon>
        <taxon>Cytophagales</taxon>
        <taxon>Cytophagaceae</taxon>
        <taxon>Spirosoma</taxon>
    </lineage>
</organism>
<evidence type="ECO:0000313" key="4">
    <source>
        <dbReference type="EMBL" id="MBD2752291.1"/>
    </source>
</evidence>
<keyword evidence="2" id="KW-0808">Transferase</keyword>
<dbReference type="Pfam" id="PF00534">
    <property type="entry name" value="Glycos_transf_1"/>
    <property type="match status" value="1"/>
</dbReference>
<dbReference type="GO" id="GO:0016757">
    <property type="term" value="F:glycosyltransferase activity"/>
    <property type="evidence" value="ECO:0007669"/>
    <property type="project" value="UniProtKB-KW"/>
</dbReference>
<evidence type="ECO:0000256" key="2">
    <source>
        <dbReference type="ARBA" id="ARBA00022679"/>
    </source>
</evidence>
<dbReference type="RefSeq" id="WP_191037941.1">
    <property type="nucleotide sequence ID" value="NZ_JACXAA010000002.1"/>
</dbReference>
<dbReference type="SUPFAM" id="SSF53756">
    <property type="entry name" value="UDP-Glycosyltransferase/glycogen phosphorylase"/>
    <property type="match status" value="1"/>
</dbReference>